<name>K9W537_9CYAN</name>
<dbReference type="KEGG" id="cep:Cri9333_4117"/>
<protein>
    <submittedName>
        <fullName evidence="1">Uncharacterized protein</fullName>
    </submittedName>
</protein>
<gene>
    <name evidence="1" type="ORF">Cri9333_4117</name>
</gene>
<dbReference type="AlphaFoldDB" id="K9W537"/>
<dbReference type="PROSITE" id="PS51257">
    <property type="entry name" value="PROKAR_LIPOPROTEIN"/>
    <property type="match status" value="1"/>
</dbReference>
<keyword evidence="2" id="KW-1185">Reference proteome</keyword>
<sequence length="66" mass="7734">MRSHPLTFSHAVSGCKLKLIKNNLSAESQVIESIVRGYQAVYEALETERPDWVPELSLQWEWRQNY</sequence>
<dbReference type="EMBL" id="CP003620">
    <property type="protein sequence ID" value="AFZ14914.1"/>
    <property type="molecule type" value="Genomic_DNA"/>
</dbReference>
<dbReference type="HOGENOM" id="CLU_2823870_0_0_3"/>
<dbReference type="RefSeq" id="WP_015205012.1">
    <property type="nucleotide sequence ID" value="NC_019753.1"/>
</dbReference>
<accession>K9W537</accession>
<proteinExistence type="predicted"/>
<dbReference type="Proteomes" id="UP000010472">
    <property type="component" value="Chromosome"/>
</dbReference>
<evidence type="ECO:0000313" key="2">
    <source>
        <dbReference type="Proteomes" id="UP000010472"/>
    </source>
</evidence>
<organism evidence="1 2">
    <name type="scientific">Crinalium epipsammum PCC 9333</name>
    <dbReference type="NCBI Taxonomy" id="1173022"/>
    <lineage>
        <taxon>Bacteria</taxon>
        <taxon>Bacillati</taxon>
        <taxon>Cyanobacteriota</taxon>
        <taxon>Cyanophyceae</taxon>
        <taxon>Gomontiellales</taxon>
        <taxon>Gomontiellaceae</taxon>
        <taxon>Crinalium</taxon>
    </lineage>
</organism>
<reference evidence="1 2" key="1">
    <citation type="submission" date="2012-06" db="EMBL/GenBank/DDBJ databases">
        <title>Finished chromosome of genome of Crinalium epipsammum PCC 9333.</title>
        <authorList>
            <consortium name="US DOE Joint Genome Institute"/>
            <person name="Gugger M."/>
            <person name="Coursin T."/>
            <person name="Rippka R."/>
            <person name="Tandeau De Marsac N."/>
            <person name="Huntemann M."/>
            <person name="Wei C.-L."/>
            <person name="Han J."/>
            <person name="Detter J.C."/>
            <person name="Han C."/>
            <person name="Tapia R."/>
            <person name="Davenport K."/>
            <person name="Daligault H."/>
            <person name="Erkkila T."/>
            <person name="Gu W."/>
            <person name="Munk A.C.C."/>
            <person name="Teshima H."/>
            <person name="Xu Y."/>
            <person name="Chain P."/>
            <person name="Chen A."/>
            <person name="Krypides N."/>
            <person name="Mavromatis K."/>
            <person name="Markowitz V."/>
            <person name="Szeto E."/>
            <person name="Ivanova N."/>
            <person name="Mikhailova N."/>
            <person name="Ovchinnikova G."/>
            <person name="Pagani I."/>
            <person name="Pati A."/>
            <person name="Goodwin L."/>
            <person name="Peters L."/>
            <person name="Pitluck S."/>
            <person name="Woyke T."/>
            <person name="Kerfeld C."/>
        </authorList>
    </citation>
    <scope>NUCLEOTIDE SEQUENCE [LARGE SCALE GENOMIC DNA]</scope>
    <source>
        <strain evidence="1 2">PCC 9333</strain>
    </source>
</reference>
<evidence type="ECO:0000313" key="1">
    <source>
        <dbReference type="EMBL" id="AFZ14914.1"/>
    </source>
</evidence>